<feature type="transmembrane region" description="Helical" evidence="10">
    <location>
        <begin position="199"/>
        <end position="219"/>
    </location>
</feature>
<dbReference type="GO" id="GO:0015297">
    <property type="term" value="F:antiporter activity"/>
    <property type="evidence" value="ECO:0007669"/>
    <property type="project" value="InterPro"/>
</dbReference>
<keyword evidence="7 10" id="KW-1133">Transmembrane helix</keyword>
<dbReference type="PANTHER" id="PTHR43823">
    <property type="entry name" value="SPORULATION PROTEIN YKVU"/>
    <property type="match status" value="1"/>
</dbReference>
<dbReference type="GO" id="GO:0005886">
    <property type="term" value="C:plasma membrane"/>
    <property type="evidence" value="ECO:0007669"/>
    <property type="project" value="UniProtKB-SubCell"/>
</dbReference>
<dbReference type="InterPro" id="IPR048279">
    <property type="entry name" value="MdtK-like"/>
</dbReference>
<dbReference type="NCBIfam" id="TIGR00797">
    <property type="entry name" value="matE"/>
    <property type="match status" value="1"/>
</dbReference>
<evidence type="ECO:0000313" key="11">
    <source>
        <dbReference type="EMBL" id="GAT61586.1"/>
    </source>
</evidence>
<feature type="transmembrane region" description="Helical" evidence="10">
    <location>
        <begin position="276"/>
        <end position="299"/>
    </location>
</feature>
<dbReference type="OrthoDB" id="9811110at2"/>
<keyword evidence="12" id="KW-1185">Reference proteome</keyword>
<feature type="transmembrane region" description="Helical" evidence="10">
    <location>
        <begin position="362"/>
        <end position="380"/>
    </location>
</feature>
<reference evidence="12" key="2">
    <citation type="journal article" date="2017" name="Genome Announc.">
        <title>Draft genome sequence of Paludibacter jiangxiensis NM7(T), a propionate-producing fermentative bacterium.</title>
        <authorList>
            <person name="Qiu Y.-L."/>
            <person name="Tourlousse D.M."/>
            <person name="Matsuura N."/>
            <person name="Ohashi A."/>
            <person name="Sekiguchi Y."/>
        </authorList>
    </citation>
    <scope>NUCLEOTIDE SEQUENCE [LARGE SCALE GENOMIC DNA]</scope>
    <source>
        <strain evidence="12">NM7</strain>
    </source>
</reference>
<organism evidence="11 12">
    <name type="scientific">Paludibacter jiangxiensis</name>
    <dbReference type="NCBI Taxonomy" id="681398"/>
    <lineage>
        <taxon>Bacteria</taxon>
        <taxon>Pseudomonadati</taxon>
        <taxon>Bacteroidota</taxon>
        <taxon>Bacteroidia</taxon>
        <taxon>Bacteroidales</taxon>
        <taxon>Paludibacteraceae</taxon>
        <taxon>Paludibacter</taxon>
    </lineage>
</organism>
<reference evidence="12" key="1">
    <citation type="submission" date="2016-04" db="EMBL/GenBank/DDBJ databases">
        <title>Draft genome sequence of Paludibacter jiangxiensis strain NM7.</title>
        <authorList>
            <person name="Qiu Y."/>
            <person name="Matsuura N."/>
            <person name="Ohashi A."/>
            <person name="Tourlousse M.D."/>
            <person name="Sekiguchi Y."/>
        </authorList>
    </citation>
    <scope>NUCLEOTIDE SEQUENCE [LARGE SCALE GENOMIC DNA]</scope>
    <source>
        <strain evidence="12">NM7</strain>
    </source>
</reference>
<dbReference type="GO" id="GO:0042910">
    <property type="term" value="F:xenobiotic transmembrane transporter activity"/>
    <property type="evidence" value="ECO:0007669"/>
    <property type="project" value="InterPro"/>
</dbReference>
<keyword evidence="8 10" id="KW-0472">Membrane</keyword>
<dbReference type="InterPro" id="IPR045070">
    <property type="entry name" value="MATE_MepA-like"/>
</dbReference>
<protein>
    <recommendedName>
        <fullName evidence="3">Multidrug export protein MepA</fullName>
    </recommendedName>
</protein>
<dbReference type="STRING" id="681398.PJIAN_1166"/>
<keyword evidence="4" id="KW-0813">Transport</keyword>
<keyword evidence="6 10" id="KW-0812">Transmembrane</keyword>
<evidence type="ECO:0000256" key="1">
    <source>
        <dbReference type="ARBA" id="ARBA00004651"/>
    </source>
</evidence>
<comment type="subcellular location">
    <subcellularLocation>
        <location evidence="1">Cell membrane</location>
        <topology evidence="1">Multi-pass membrane protein</topology>
    </subcellularLocation>
</comment>
<dbReference type="Proteomes" id="UP000076586">
    <property type="component" value="Unassembled WGS sequence"/>
</dbReference>
<feature type="transmembrane region" description="Helical" evidence="10">
    <location>
        <begin position="53"/>
        <end position="86"/>
    </location>
</feature>
<evidence type="ECO:0000256" key="8">
    <source>
        <dbReference type="ARBA" id="ARBA00023136"/>
    </source>
</evidence>
<keyword evidence="9" id="KW-0046">Antibiotic resistance</keyword>
<proteinExistence type="inferred from homology"/>
<dbReference type="PANTHER" id="PTHR43823:SF3">
    <property type="entry name" value="MULTIDRUG EXPORT PROTEIN MEPA"/>
    <property type="match status" value="1"/>
</dbReference>
<evidence type="ECO:0000256" key="4">
    <source>
        <dbReference type="ARBA" id="ARBA00022448"/>
    </source>
</evidence>
<dbReference type="EMBL" id="BDCR01000001">
    <property type="protein sequence ID" value="GAT61586.1"/>
    <property type="molecule type" value="Genomic_DNA"/>
</dbReference>
<feature type="transmembrane region" description="Helical" evidence="10">
    <location>
        <begin position="320"/>
        <end position="342"/>
    </location>
</feature>
<comment type="caution">
    <text evidence="11">The sequence shown here is derived from an EMBL/GenBank/DDBJ whole genome shotgun (WGS) entry which is preliminary data.</text>
</comment>
<feature type="transmembrane region" description="Helical" evidence="10">
    <location>
        <begin position="392"/>
        <end position="412"/>
    </location>
</feature>
<evidence type="ECO:0000256" key="2">
    <source>
        <dbReference type="ARBA" id="ARBA00008417"/>
    </source>
</evidence>
<feature type="transmembrane region" description="Helical" evidence="10">
    <location>
        <begin position="239"/>
        <end position="264"/>
    </location>
</feature>
<dbReference type="Pfam" id="PF01554">
    <property type="entry name" value="MatE"/>
    <property type="match status" value="2"/>
</dbReference>
<keyword evidence="5" id="KW-1003">Cell membrane</keyword>
<feature type="transmembrane region" description="Helical" evidence="10">
    <location>
        <begin position="141"/>
        <end position="161"/>
    </location>
</feature>
<feature type="transmembrane region" description="Helical" evidence="10">
    <location>
        <begin position="418"/>
        <end position="440"/>
    </location>
</feature>
<evidence type="ECO:0000256" key="3">
    <source>
        <dbReference type="ARBA" id="ARBA00022106"/>
    </source>
</evidence>
<dbReference type="PIRSF" id="PIRSF006603">
    <property type="entry name" value="DinF"/>
    <property type="match status" value="1"/>
</dbReference>
<name>A0A161LHG5_9BACT</name>
<dbReference type="RefSeq" id="WP_068701140.1">
    <property type="nucleotide sequence ID" value="NZ_BDCR01000001.1"/>
</dbReference>
<dbReference type="InterPro" id="IPR002528">
    <property type="entry name" value="MATE_fam"/>
</dbReference>
<evidence type="ECO:0000256" key="9">
    <source>
        <dbReference type="ARBA" id="ARBA00023251"/>
    </source>
</evidence>
<sequence>MHQNDKGAPNQLGTERIKKLLIEYSVPAIVAMSVTSIYNIIDSIFIGQGVGPMAIAGLAITFPFMNLGAAFGSLVGAGASTMVSIYLGRKDRDGAIRILGNAFVMNLTVGLTFAISMLLFLDPILRLFGASDQTLPYARSFMQIILAGNVFNHMFIGLNNIIRASGYPKKAMLMSLLTVGVNLALAPIFIFIFHWGIRGAATATVVAQITGCCWVLTHYINPKNYIHFRKGYFALKKKIIGDIFSIGMSPFLLNLCSCVIVIIMNKSFMSYGGDMAVGAFGITNRILMLFIMVVFGFNMAMQPIAGYNFGAKLYDRMLHVYKLTVIAGTTTTTIGFIIAQLIPHSIARAFTSNPQLIDIAAHALRINMAIFPIVGFQIVTSSFFQSVGMAKTAIFLSLLRQVLVMIPALFILPRLFGLYGIWAAGPTSDLIASIITFAVLQMQMQKIKRNR</sequence>
<comment type="similarity">
    <text evidence="2">Belongs to the multi antimicrobial extrusion (MATE) (TC 2.A.66.1) family. MepA subfamily.</text>
</comment>
<evidence type="ECO:0000256" key="5">
    <source>
        <dbReference type="ARBA" id="ARBA00022475"/>
    </source>
</evidence>
<dbReference type="GO" id="GO:0046677">
    <property type="term" value="P:response to antibiotic"/>
    <property type="evidence" value="ECO:0007669"/>
    <property type="project" value="UniProtKB-KW"/>
</dbReference>
<dbReference type="CDD" id="cd13143">
    <property type="entry name" value="MATE_MepA_like"/>
    <property type="match status" value="1"/>
</dbReference>
<dbReference type="InterPro" id="IPR051327">
    <property type="entry name" value="MATE_MepA_subfamily"/>
</dbReference>
<dbReference type="AlphaFoldDB" id="A0A161LHG5"/>
<evidence type="ECO:0000256" key="7">
    <source>
        <dbReference type="ARBA" id="ARBA00022989"/>
    </source>
</evidence>
<feature type="transmembrane region" description="Helical" evidence="10">
    <location>
        <begin position="21"/>
        <end position="41"/>
    </location>
</feature>
<accession>A0A161LHG5</accession>
<feature type="transmembrane region" description="Helical" evidence="10">
    <location>
        <begin position="98"/>
        <end position="121"/>
    </location>
</feature>
<feature type="transmembrane region" description="Helical" evidence="10">
    <location>
        <begin position="173"/>
        <end position="193"/>
    </location>
</feature>
<evidence type="ECO:0000256" key="10">
    <source>
        <dbReference type="SAM" id="Phobius"/>
    </source>
</evidence>
<gene>
    <name evidence="11" type="ORF">PJIAN_1166</name>
</gene>
<evidence type="ECO:0000313" key="12">
    <source>
        <dbReference type="Proteomes" id="UP000076586"/>
    </source>
</evidence>
<evidence type="ECO:0000256" key="6">
    <source>
        <dbReference type="ARBA" id="ARBA00022692"/>
    </source>
</evidence>